<protein>
    <submittedName>
        <fullName evidence="1">Type II toxin-antitoxin system RelE/ParE family toxin</fullName>
    </submittedName>
</protein>
<comment type="caution">
    <text evidence="1">The sequence shown here is derived from an EMBL/GenBank/DDBJ whole genome shotgun (WGS) entry which is preliminary data.</text>
</comment>
<reference evidence="1 2" key="1">
    <citation type="submission" date="2024-01" db="EMBL/GenBank/DDBJ databases">
        <title>The diversity of rhizobia nodulating Mimosa spp. in eleven states of Brazil covering several biomes is determined by host plant, location, and edaphic factors.</title>
        <authorList>
            <person name="Rouws L."/>
            <person name="Barauna A."/>
            <person name="Beukes C."/>
            <person name="De Faria S.M."/>
            <person name="Gross E."/>
            <person name="Dos Reis Junior F.B."/>
            <person name="Simon M."/>
            <person name="Maluk M."/>
            <person name="Odee D.W."/>
            <person name="Kenicer G."/>
            <person name="Young J.P.W."/>
            <person name="Reis V.M."/>
            <person name="Zilli J."/>
            <person name="James E.K."/>
        </authorList>
    </citation>
    <scope>NUCLEOTIDE SEQUENCE [LARGE SCALE GENOMIC DNA]</scope>
    <source>
        <strain evidence="1 2">JPY77</strain>
    </source>
</reference>
<sequence length="117" mass="13522">MVRSVEIVLSVRFFLTEAGSEPVRDWLKELDAPDRKTIGEDVKTVQMGWPLGMPLVRKMGRDLWEIRIHLHRRIARIMFTVDGSDMVLLHGFIKKSQATPEDDLDLAKARLRQLRNG</sequence>
<dbReference type="Pfam" id="PF05973">
    <property type="entry name" value="Gp49"/>
    <property type="match status" value="1"/>
</dbReference>
<evidence type="ECO:0000313" key="2">
    <source>
        <dbReference type="Proteomes" id="UP001494588"/>
    </source>
</evidence>
<dbReference type="RefSeq" id="WP_201653525.1">
    <property type="nucleotide sequence ID" value="NZ_CAJHCS010000018.1"/>
</dbReference>
<dbReference type="EMBL" id="JAZHGC010000022">
    <property type="protein sequence ID" value="MEM5288917.1"/>
    <property type="molecule type" value="Genomic_DNA"/>
</dbReference>
<name>A0ABU9QHL0_9BURK</name>
<accession>A0ABU9QHL0</accession>
<dbReference type="Proteomes" id="UP001494588">
    <property type="component" value="Unassembled WGS sequence"/>
</dbReference>
<proteinExistence type="predicted"/>
<evidence type="ECO:0000313" key="1">
    <source>
        <dbReference type="EMBL" id="MEM5288917.1"/>
    </source>
</evidence>
<dbReference type="InterPro" id="IPR009241">
    <property type="entry name" value="HigB-like"/>
</dbReference>
<organism evidence="1 2">
    <name type="scientific">Paraburkholderia sabiae</name>
    <dbReference type="NCBI Taxonomy" id="273251"/>
    <lineage>
        <taxon>Bacteria</taxon>
        <taxon>Pseudomonadati</taxon>
        <taxon>Pseudomonadota</taxon>
        <taxon>Betaproteobacteria</taxon>
        <taxon>Burkholderiales</taxon>
        <taxon>Burkholderiaceae</taxon>
        <taxon>Paraburkholderia</taxon>
    </lineage>
</organism>
<keyword evidence="2" id="KW-1185">Reference proteome</keyword>
<gene>
    <name evidence="1" type="ORF">V4C55_24600</name>
</gene>